<dbReference type="GO" id="GO:0005730">
    <property type="term" value="C:nucleolus"/>
    <property type="evidence" value="ECO:0007669"/>
    <property type="project" value="UniProtKB-SubCell"/>
</dbReference>
<dbReference type="Proteomes" id="UP000319257">
    <property type="component" value="Unassembled WGS sequence"/>
</dbReference>
<evidence type="ECO:0000256" key="7">
    <source>
        <dbReference type="ARBA" id="ARBA00025024"/>
    </source>
</evidence>
<keyword evidence="5 9" id="KW-0694">RNA-binding</keyword>
<evidence type="ECO:0000313" key="13">
    <source>
        <dbReference type="EMBL" id="TPX09199.1"/>
    </source>
</evidence>
<keyword evidence="14" id="KW-1185">Reference proteome</keyword>
<feature type="compositionally biased region" description="Acidic residues" evidence="10">
    <location>
        <begin position="70"/>
        <end position="85"/>
    </location>
</feature>
<evidence type="ECO:0000313" key="12">
    <source>
        <dbReference type="EMBL" id="TPX09079.1"/>
    </source>
</evidence>
<dbReference type="InterPro" id="IPR039119">
    <property type="entry name" value="ABT1/Esf2"/>
</dbReference>
<dbReference type="GO" id="GO:0000472">
    <property type="term" value="P:endonucleolytic cleavage to generate mature 5'-end of SSU-rRNA from (SSU-rRNA, 5.8S rRNA, LSU-rRNA)"/>
    <property type="evidence" value="ECO:0007669"/>
    <property type="project" value="TreeGrafter"/>
</dbReference>
<dbReference type="EMBL" id="SKBQ01000006">
    <property type="protein sequence ID" value="TPX09079.1"/>
    <property type="molecule type" value="Genomic_DNA"/>
</dbReference>
<feature type="compositionally biased region" description="Basic and acidic residues" evidence="10">
    <location>
        <begin position="308"/>
        <end position="321"/>
    </location>
</feature>
<dbReference type="PANTHER" id="PTHR12311">
    <property type="entry name" value="ACTIVATOR OF BASAL TRANSCRIPTION 1"/>
    <property type="match status" value="1"/>
</dbReference>
<dbReference type="PROSITE" id="PS50102">
    <property type="entry name" value="RRM"/>
    <property type="match status" value="1"/>
</dbReference>
<dbReference type="SMART" id="SM00360">
    <property type="entry name" value="RRM"/>
    <property type="match status" value="1"/>
</dbReference>
<keyword evidence="6" id="KW-0539">Nucleus</keyword>
<dbReference type="GO" id="GO:0000480">
    <property type="term" value="P:endonucleolytic cleavage in 5'-ETS of tricistronic rRNA transcript (SSU-rRNA, 5.8S rRNA, LSU-rRNA)"/>
    <property type="evidence" value="ECO:0007669"/>
    <property type="project" value="TreeGrafter"/>
</dbReference>
<dbReference type="Gene3D" id="3.30.70.330">
    <property type="match status" value="1"/>
</dbReference>
<keyword evidence="3" id="KW-0690">Ribosome biogenesis</keyword>
<dbReference type="GeneID" id="41968986"/>
<gene>
    <name evidence="12" type="ORF">E0L32_001539</name>
    <name evidence="13" type="ORF">E0L32_001659</name>
</gene>
<dbReference type="STRING" id="1093900.A0A507AW38"/>
<evidence type="ECO:0000256" key="6">
    <source>
        <dbReference type="ARBA" id="ARBA00023242"/>
    </source>
</evidence>
<feature type="compositionally biased region" description="Polar residues" evidence="10">
    <location>
        <begin position="93"/>
        <end position="104"/>
    </location>
</feature>
<dbReference type="EMBL" id="SKBQ01000006">
    <property type="protein sequence ID" value="TPX09199.1"/>
    <property type="molecule type" value="Genomic_DNA"/>
</dbReference>
<accession>A0A507AW38</accession>
<dbReference type="Pfam" id="PF00076">
    <property type="entry name" value="RRM_1"/>
    <property type="match status" value="1"/>
</dbReference>
<feature type="compositionally biased region" description="Basic and acidic residues" evidence="10">
    <location>
        <begin position="360"/>
        <end position="370"/>
    </location>
</feature>
<organism evidence="13 14">
    <name type="scientific">Thyridium curvatum</name>
    <dbReference type="NCBI Taxonomy" id="1093900"/>
    <lineage>
        <taxon>Eukaryota</taxon>
        <taxon>Fungi</taxon>
        <taxon>Dikarya</taxon>
        <taxon>Ascomycota</taxon>
        <taxon>Pezizomycotina</taxon>
        <taxon>Sordariomycetes</taxon>
        <taxon>Sordariomycetidae</taxon>
        <taxon>Thyridiales</taxon>
        <taxon>Thyridiaceae</taxon>
        <taxon>Thyridium</taxon>
    </lineage>
</organism>
<evidence type="ECO:0000256" key="2">
    <source>
        <dbReference type="ARBA" id="ARBA00005819"/>
    </source>
</evidence>
<feature type="domain" description="RRM" evidence="11">
    <location>
        <begin position="163"/>
        <end position="245"/>
    </location>
</feature>
<evidence type="ECO:0000313" key="14">
    <source>
        <dbReference type="Proteomes" id="UP000319257"/>
    </source>
</evidence>
<feature type="region of interest" description="Disordered" evidence="10">
    <location>
        <begin position="308"/>
        <end position="382"/>
    </location>
</feature>
<dbReference type="InParanoid" id="A0A507AW38"/>
<dbReference type="InterPro" id="IPR034353">
    <property type="entry name" value="ABT1/ESF2_RRM"/>
</dbReference>
<evidence type="ECO:0000259" key="11">
    <source>
        <dbReference type="PROSITE" id="PS50102"/>
    </source>
</evidence>
<dbReference type="OrthoDB" id="287393at2759"/>
<dbReference type="InterPro" id="IPR012677">
    <property type="entry name" value="Nucleotide-bd_a/b_plait_sf"/>
</dbReference>
<name>A0A507AW38_9PEZI</name>
<protein>
    <recommendedName>
        <fullName evidence="8">18S rRNA factor 2</fullName>
    </recommendedName>
</protein>
<feature type="compositionally biased region" description="Basic and acidic residues" evidence="10">
    <location>
        <begin position="340"/>
        <end position="352"/>
    </location>
</feature>
<comment type="caution">
    <text evidence="13">The sequence shown here is derived from an EMBL/GenBank/DDBJ whole genome shotgun (WGS) entry which is preliminary data.</text>
</comment>
<evidence type="ECO:0000256" key="5">
    <source>
        <dbReference type="ARBA" id="ARBA00022884"/>
    </source>
</evidence>
<dbReference type="SUPFAM" id="SSF54928">
    <property type="entry name" value="RNA-binding domain, RBD"/>
    <property type="match status" value="1"/>
</dbReference>
<feature type="region of interest" description="Disordered" evidence="10">
    <location>
        <begin position="1"/>
        <end position="148"/>
    </location>
</feature>
<dbReference type="FunFam" id="3.30.70.330:FF:001147">
    <property type="entry name" value="Pre-rRNA-processing protein esf-2"/>
    <property type="match status" value="1"/>
</dbReference>
<dbReference type="AlphaFoldDB" id="A0A507AW38"/>
<feature type="compositionally biased region" description="Acidic residues" evidence="10">
    <location>
        <begin position="46"/>
        <end position="63"/>
    </location>
</feature>
<comment type="similarity">
    <text evidence="2">Belongs to the ESF2/ABP1 family.</text>
</comment>
<evidence type="ECO:0000256" key="8">
    <source>
        <dbReference type="ARBA" id="ARBA00032634"/>
    </source>
</evidence>
<reference evidence="13 14" key="1">
    <citation type="submission" date="2019-06" db="EMBL/GenBank/DDBJ databases">
        <title>Draft genome sequence of the filamentous fungus Phialemoniopsis curvata isolated from diesel fuel.</title>
        <authorList>
            <person name="Varaljay V.A."/>
            <person name="Lyon W.J."/>
            <person name="Crouch A.L."/>
            <person name="Drake C.E."/>
            <person name="Hollomon J.M."/>
            <person name="Nadeau L.J."/>
            <person name="Nunn H.S."/>
            <person name="Stevenson B.S."/>
            <person name="Bojanowski C.L."/>
            <person name="Crookes-Goodson W.J."/>
        </authorList>
    </citation>
    <scope>NUCLEOTIDE SEQUENCE [LARGE SCALE GENOMIC DNA]</scope>
    <source>
        <strain evidence="13 14">D216</strain>
    </source>
</reference>
<evidence type="ECO:0000256" key="3">
    <source>
        <dbReference type="ARBA" id="ARBA00022517"/>
    </source>
</evidence>
<comment type="function">
    <text evidence="7">Involved in the small subunit (SSU) processome assembly and function, and in the 18S rRNA synthesis. Required for the early cleavages at sites A0, A1 and A2.</text>
</comment>
<feature type="compositionally biased region" description="Acidic residues" evidence="10">
    <location>
        <begin position="108"/>
        <end position="126"/>
    </location>
</feature>
<evidence type="ECO:0000256" key="4">
    <source>
        <dbReference type="ARBA" id="ARBA00022552"/>
    </source>
</evidence>
<sequence>MPLEKRNQFLDAEESDDDGSQGYDSEAEELRKGGGRTAKRRKVDDASDDEGALSDASDDEDALSDAGSGSDEEDRASDQDEEDHDDAAAAQLRQESLDISTSQPHESEDGEEPFAAEEEEEEEEEQDTKQKTKPQSQHELPGLSKPLSKKNLVASEAAVRKSGVVYISRLPPFMKPQKLRSLLEAHGAINRIFCSPEDPAAHARRVRAGGNKKKSYTEGWVEFVRKKDAKRACELLNAQTIGGKKGSYYRDDIWTLRYLKGFKWHHLTEQISAENAERTSRMRAEIAKTTRENKEFVRNVEQAKVLDGMRAKREAKRKAADRDEDDAAAAGKRSKKSKKSEKDGGAAEERTTTFKQIPLVDKKKKERIEQPEQVQRVLSKIF</sequence>
<dbReference type="GO" id="GO:0003723">
    <property type="term" value="F:RNA binding"/>
    <property type="evidence" value="ECO:0007669"/>
    <property type="project" value="UniProtKB-UniRule"/>
</dbReference>
<keyword evidence="4" id="KW-0698">rRNA processing</keyword>
<evidence type="ECO:0000256" key="9">
    <source>
        <dbReference type="PROSITE-ProRule" id="PRU00176"/>
    </source>
</evidence>
<dbReference type="CDD" id="cd12263">
    <property type="entry name" value="RRM_ABT1_like"/>
    <property type="match status" value="1"/>
</dbReference>
<evidence type="ECO:0000256" key="1">
    <source>
        <dbReference type="ARBA" id="ARBA00004604"/>
    </source>
</evidence>
<dbReference type="RefSeq" id="XP_030990790.1">
    <property type="nucleotide sequence ID" value="XM_031135629.1"/>
</dbReference>
<dbReference type="PANTHER" id="PTHR12311:SF7">
    <property type="entry name" value="ACTIVATOR OF BASAL TRANSCRIPTION 1"/>
    <property type="match status" value="1"/>
</dbReference>
<proteinExistence type="inferred from homology"/>
<dbReference type="GO" id="GO:0000447">
    <property type="term" value="P:endonucleolytic cleavage in ITS1 to separate SSU-rRNA from 5.8S rRNA and LSU-rRNA from tricistronic rRNA transcript (SSU-rRNA, 5.8S rRNA, LSU-rRNA)"/>
    <property type="evidence" value="ECO:0007669"/>
    <property type="project" value="TreeGrafter"/>
</dbReference>
<evidence type="ECO:0000256" key="10">
    <source>
        <dbReference type="SAM" id="MobiDB-lite"/>
    </source>
</evidence>
<comment type="subcellular location">
    <subcellularLocation>
        <location evidence="1">Nucleus</location>
        <location evidence="1">Nucleolus</location>
    </subcellularLocation>
</comment>
<dbReference type="GO" id="GO:0034462">
    <property type="term" value="P:small-subunit processome assembly"/>
    <property type="evidence" value="ECO:0007669"/>
    <property type="project" value="TreeGrafter"/>
</dbReference>
<dbReference type="InterPro" id="IPR000504">
    <property type="entry name" value="RRM_dom"/>
</dbReference>
<dbReference type="InterPro" id="IPR035979">
    <property type="entry name" value="RBD_domain_sf"/>
</dbReference>